<organism evidence="2 3">
    <name type="scientific">Nocardiopsis sinuspersici</name>
    <dbReference type="NCBI Taxonomy" id="501010"/>
    <lineage>
        <taxon>Bacteria</taxon>
        <taxon>Bacillati</taxon>
        <taxon>Actinomycetota</taxon>
        <taxon>Actinomycetes</taxon>
        <taxon>Streptosporangiales</taxon>
        <taxon>Nocardiopsidaceae</taxon>
        <taxon>Nocardiopsis</taxon>
    </lineage>
</organism>
<evidence type="ECO:0000313" key="3">
    <source>
        <dbReference type="Proteomes" id="UP000189004"/>
    </source>
</evidence>
<keyword evidence="3" id="KW-1185">Reference proteome</keyword>
<dbReference type="Proteomes" id="UP000189004">
    <property type="component" value="Unassembled WGS sequence"/>
</dbReference>
<evidence type="ECO:0000313" key="2">
    <source>
        <dbReference type="EMBL" id="OOC53925.1"/>
    </source>
</evidence>
<comment type="caution">
    <text evidence="2">The sequence shown here is derived from an EMBL/GenBank/DDBJ whole genome shotgun (WGS) entry which is preliminary data.</text>
</comment>
<protein>
    <submittedName>
        <fullName evidence="2">Uncharacterized protein</fullName>
    </submittedName>
</protein>
<name>A0A1V3BZN9_9ACTN</name>
<reference evidence="3" key="1">
    <citation type="submission" date="2016-08" db="EMBL/GenBank/DDBJ databases">
        <authorList>
            <person name="Tokovenko B."/>
            <person name="Kalinowski J."/>
        </authorList>
    </citation>
    <scope>NUCLEOTIDE SEQUENCE [LARGE SCALE GENOMIC DNA]</scope>
    <source>
        <strain evidence="3">UTMC102</strain>
    </source>
</reference>
<proteinExistence type="predicted"/>
<feature type="region of interest" description="Disordered" evidence="1">
    <location>
        <begin position="128"/>
        <end position="150"/>
    </location>
</feature>
<accession>A0A1V3BZN9</accession>
<evidence type="ECO:0000256" key="1">
    <source>
        <dbReference type="SAM" id="MobiDB-lite"/>
    </source>
</evidence>
<dbReference type="STRING" id="501010.NOSIN_09015"/>
<dbReference type="AlphaFoldDB" id="A0A1V3BZN9"/>
<dbReference type="EMBL" id="MCOK01000001">
    <property type="protein sequence ID" value="OOC53925.1"/>
    <property type="molecule type" value="Genomic_DNA"/>
</dbReference>
<sequence length="301" mass="33196">MFTLVTGVTLATAAALSVVSCSDSRGESTPVREPTPQEEATLERAEQLLLRECMRNHGFEYWIVSDDSPSPSPSGPREFRYVIDDPDWAAEHGYGSGLQREATESQESDPNQRYFESLPKERRAAALRAANGPSPVGLTATAPDGMEFGRSDRGCQSWADRELYDDLPAWFQAETTVDALPQIRYQRVVGDPRYQEAVRPWAECMGAAGHDYATPTEVRGALPPPEDPLPREEEVGLALAEARCALDSGLAATAADLDEHHGEELQRLHRSAVEAKHRLQLDALPRARSVIEEAERMSGRQ</sequence>
<gene>
    <name evidence="2" type="ORF">NOSIN_09015</name>
</gene>